<dbReference type="GO" id="GO:0004252">
    <property type="term" value="F:serine-type endopeptidase activity"/>
    <property type="evidence" value="ECO:0007669"/>
    <property type="project" value="InterPro"/>
</dbReference>
<reference evidence="3 4" key="1">
    <citation type="submission" date="2018-09" db="EMBL/GenBank/DDBJ databases">
        <title>Acidovorax cavernicola nov. sp. isolated from Gruta de las Maravillas (Aracena, Spain).</title>
        <authorList>
            <person name="Jurado V."/>
            <person name="Gutierrez-Patricio S."/>
            <person name="Gonzalez-Pimentel J.L."/>
            <person name="Miller A.Z."/>
            <person name="Laiz L."/>
            <person name="Saiz-Jimenez C."/>
        </authorList>
    </citation>
    <scope>NUCLEOTIDE SEQUENCE [LARGE SCALE GENOMIC DNA]</scope>
    <source>
        <strain evidence="3 4">1011MAR4D40.2</strain>
    </source>
</reference>
<evidence type="ECO:0000313" key="3">
    <source>
        <dbReference type="EMBL" id="RIX84074.1"/>
    </source>
</evidence>
<dbReference type="EMBL" id="QXMN01000003">
    <property type="protein sequence ID" value="RIX84074.1"/>
    <property type="molecule type" value="Genomic_DNA"/>
</dbReference>
<sequence>MAPHFTRRRRTSLAAGLGLGLWLGLAACHAWALTPEEVFRKVSPAVWTVKGDRGNNQTAIGSAVAVTSGALATACHVVDGAVSVTVTQGPITLRIARILRDPDPSRDLCVLTSESPLQLPAVQIVPAGELRVGQRVFAVGSPHGLERTLSEGLISALRPRAPGQLPIVQTSAPVSSGSSGGGLFDTEGRLVGVTDSIAPGGANLGFAYPAQWVMELPQRVTAELTTWRDLLKTTGVMLGPDGEPAPSGHAELSNLQALPAIGADPTPVHNAYRQFLLQARPRIFLITSDHKFGTATNSAALTEHLKGCAERKVTCAAYAVDDTVVWGKQKSN</sequence>
<dbReference type="InterPro" id="IPR001940">
    <property type="entry name" value="Peptidase_S1C"/>
</dbReference>
<dbReference type="Pfam" id="PF13365">
    <property type="entry name" value="Trypsin_2"/>
    <property type="match status" value="1"/>
</dbReference>
<evidence type="ECO:0000313" key="4">
    <source>
        <dbReference type="Proteomes" id="UP000265619"/>
    </source>
</evidence>
<dbReference type="PROSITE" id="PS51257">
    <property type="entry name" value="PROKAR_LIPOPROTEIN"/>
    <property type="match status" value="1"/>
</dbReference>
<keyword evidence="2" id="KW-0378">Hydrolase</keyword>
<dbReference type="Proteomes" id="UP000265619">
    <property type="component" value="Unassembled WGS sequence"/>
</dbReference>
<gene>
    <name evidence="3" type="ORF">D3H34_04990</name>
</gene>
<proteinExistence type="predicted"/>
<dbReference type="GO" id="GO:0006508">
    <property type="term" value="P:proteolysis"/>
    <property type="evidence" value="ECO:0007669"/>
    <property type="project" value="UniProtKB-KW"/>
</dbReference>
<dbReference type="RefSeq" id="WP_119552332.1">
    <property type="nucleotide sequence ID" value="NZ_QXMN01000003.1"/>
</dbReference>
<dbReference type="PANTHER" id="PTHR43343:SF3">
    <property type="entry name" value="PROTEASE DO-LIKE 8, CHLOROPLASTIC"/>
    <property type="match status" value="1"/>
</dbReference>
<dbReference type="AlphaFoldDB" id="A0A9X8D7Y8"/>
<dbReference type="PANTHER" id="PTHR43343">
    <property type="entry name" value="PEPTIDASE S12"/>
    <property type="match status" value="1"/>
</dbReference>
<protein>
    <submittedName>
        <fullName evidence="3">Serine protease</fullName>
    </submittedName>
</protein>
<name>A0A9X8D7Y8_9BURK</name>
<dbReference type="InterPro" id="IPR009003">
    <property type="entry name" value="Peptidase_S1_PA"/>
</dbReference>
<dbReference type="SUPFAM" id="SSF50494">
    <property type="entry name" value="Trypsin-like serine proteases"/>
    <property type="match status" value="1"/>
</dbReference>
<comment type="caution">
    <text evidence="3">The sequence shown here is derived from an EMBL/GenBank/DDBJ whole genome shotgun (WGS) entry which is preliminary data.</text>
</comment>
<dbReference type="OrthoDB" id="8559002at2"/>
<dbReference type="Gene3D" id="2.40.10.120">
    <property type="match status" value="1"/>
</dbReference>
<dbReference type="PRINTS" id="PR00834">
    <property type="entry name" value="PROTEASES2C"/>
</dbReference>
<evidence type="ECO:0000256" key="2">
    <source>
        <dbReference type="ARBA" id="ARBA00022801"/>
    </source>
</evidence>
<accession>A0A9X8D7Y8</accession>
<organism evidence="3 4">
    <name type="scientific">Acidovorax cavernicola</name>
    <dbReference type="NCBI Taxonomy" id="1675792"/>
    <lineage>
        <taxon>Bacteria</taxon>
        <taxon>Pseudomonadati</taxon>
        <taxon>Pseudomonadota</taxon>
        <taxon>Betaproteobacteria</taxon>
        <taxon>Burkholderiales</taxon>
        <taxon>Comamonadaceae</taxon>
        <taxon>Acidovorax</taxon>
    </lineage>
</organism>
<keyword evidence="4" id="KW-1185">Reference proteome</keyword>
<dbReference type="InterPro" id="IPR051201">
    <property type="entry name" value="Chloro_Bact_Ser_Proteases"/>
</dbReference>
<evidence type="ECO:0000256" key="1">
    <source>
        <dbReference type="ARBA" id="ARBA00022670"/>
    </source>
</evidence>
<keyword evidence="1 3" id="KW-0645">Protease</keyword>